<evidence type="ECO:0000256" key="2">
    <source>
        <dbReference type="SAM" id="MobiDB-lite"/>
    </source>
</evidence>
<dbReference type="Gene3D" id="2.40.30.170">
    <property type="match status" value="1"/>
</dbReference>
<evidence type="ECO:0000313" key="8">
    <source>
        <dbReference type="Proteomes" id="UP000561181"/>
    </source>
</evidence>
<dbReference type="InterPro" id="IPR006143">
    <property type="entry name" value="RND_pump_MFP"/>
</dbReference>
<name>A0A848QN37_9SPHN</name>
<protein>
    <submittedName>
        <fullName evidence="7">Efflux RND transporter periplasmic adaptor subunit</fullName>
    </submittedName>
</protein>
<comment type="caution">
    <text evidence="7">The sequence shown here is derived from an EMBL/GenBank/DDBJ whole genome shotgun (WGS) entry which is preliminary data.</text>
</comment>
<evidence type="ECO:0000313" key="7">
    <source>
        <dbReference type="EMBL" id="NMW32574.1"/>
    </source>
</evidence>
<evidence type="ECO:0000256" key="1">
    <source>
        <dbReference type="ARBA" id="ARBA00009477"/>
    </source>
</evidence>
<organism evidence="7 8">
    <name type="scientific">Pontixanthobacter rizhaonensis</name>
    <dbReference type="NCBI Taxonomy" id="2730337"/>
    <lineage>
        <taxon>Bacteria</taxon>
        <taxon>Pseudomonadati</taxon>
        <taxon>Pseudomonadota</taxon>
        <taxon>Alphaproteobacteria</taxon>
        <taxon>Sphingomonadales</taxon>
        <taxon>Erythrobacteraceae</taxon>
        <taxon>Pontixanthobacter</taxon>
    </lineage>
</organism>
<dbReference type="PANTHER" id="PTHR30469">
    <property type="entry name" value="MULTIDRUG RESISTANCE PROTEIN MDTA"/>
    <property type="match status" value="1"/>
</dbReference>
<feature type="region of interest" description="Disordered" evidence="2">
    <location>
        <begin position="1"/>
        <end position="24"/>
    </location>
</feature>
<dbReference type="Proteomes" id="UP000561181">
    <property type="component" value="Unassembled WGS sequence"/>
</dbReference>
<dbReference type="Pfam" id="PF25967">
    <property type="entry name" value="RND-MFP_C"/>
    <property type="match status" value="1"/>
</dbReference>
<dbReference type="InterPro" id="IPR058647">
    <property type="entry name" value="BSH_CzcB-like"/>
</dbReference>
<keyword evidence="3" id="KW-0812">Transmembrane</keyword>
<dbReference type="GO" id="GO:1990281">
    <property type="term" value="C:efflux pump complex"/>
    <property type="evidence" value="ECO:0007669"/>
    <property type="project" value="TreeGrafter"/>
</dbReference>
<sequence>MNYQTNVRAETADHPSEQFDMQGTHTKPSRKIAYIVIALLLLGAIAAAYFYVTNGAGATPAADDREGQAAAISVIAPGKTTIEGQINATGTLAARRELPVGVAGEGGRVTLVPVEAGDWVRAGQVLAVIDRSVQNQQIASQSAQVSVAKADADLAQANLDRALKLVERGFISKADIDRLTATRDAANARVKVAEAQVGETRARNSRLNIVAPAAGLILERMVEPGQVVSAGSGALFRIARGGEMEMLAQLSEVDLATLSAGLAASITPTGSDKSFEGQIWQVSPVIDPQSRQGTARIALSYAPELRPGGFANATIASGTVVAPILPESALLSDDEGAFVYVVGKENKVERRRVKTGLVTAQGIAVVDGLEGSERVVYQAGGFLTEGELISPQLVDAAGKAIEG</sequence>
<dbReference type="EMBL" id="JABCRE010000003">
    <property type="protein sequence ID" value="NMW32574.1"/>
    <property type="molecule type" value="Genomic_DNA"/>
</dbReference>
<keyword evidence="8" id="KW-1185">Reference proteome</keyword>
<dbReference type="Gene3D" id="1.10.287.470">
    <property type="entry name" value="Helix hairpin bin"/>
    <property type="match status" value="1"/>
</dbReference>
<accession>A0A848QN37</accession>
<dbReference type="Gene3D" id="2.40.50.100">
    <property type="match status" value="1"/>
</dbReference>
<dbReference type="InterPro" id="IPR058627">
    <property type="entry name" value="MdtA-like_C"/>
</dbReference>
<reference evidence="7 8" key="1">
    <citation type="submission" date="2020-04" db="EMBL/GenBank/DDBJ databases">
        <authorList>
            <person name="Liu A."/>
        </authorList>
    </citation>
    <scope>NUCLEOTIDE SEQUENCE [LARGE SCALE GENOMIC DNA]</scope>
    <source>
        <strain evidence="7 8">RZ02</strain>
    </source>
</reference>
<feature type="transmembrane region" description="Helical" evidence="3">
    <location>
        <begin position="32"/>
        <end position="52"/>
    </location>
</feature>
<dbReference type="RefSeq" id="WP_170013273.1">
    <property type="nucleotide sequence ID" value="NZ_JABCRE010000003.1"/>
</dbReference>
<dbReference type="SUPFAM" id="SSF111369">
    <property type="entry name" value="HlyD-like secretion proteins"/>
    <property type="match status" value="1"/>
</dbReference>
<evidence type="ECO:0000256" key="3">
    <source>
        <dbReference type="SAM" id="Phobius"/>
    </source>
</evidence>
<dbReference type="Pfam" id="PF25954">
    <property type="entry name" value="Beta-barrel_RND_2"/>
    <property type="match status" value="1"/>
</dbReference>
<keyword evidence="3" id="KW-0472">Membrane</keyword>
<dbReference type="GO" id="GO:0015562">
    <property type="term" value="F:efflux transmembrane transporter activity"/>
    <property type="evidence" value="ECO:0007669"/>
    <property type="project" value="TreeGrafter"/>
</dbReference>
<dbReference type="AlphaFoldDB" id="A0A848QN37"/>
<evidence type="ECO:0000259" key="4">
    <source>
        <dbReference type="Pfam" id="PF25954"/>
    </source>
</evidence>
<dbReference type="NCBIfam" id="TIGR01730">
    <property type="entry name" value="RND_mfp"/>
    <property type="match status" value="1"/>
</dbReference>
<feature type="domain" description="CusB-like beta-barrel" evidence="4">
    <location>
        <begin position="248"/>
        <end position="317"/>
    </location>
</feature>
<feature type="domain" description="CzcB-like barrel-sandwich hybrid" evidence="6">
    <location>
        <begin position="106"/>
        <end position="239"/>
    </location>
</feature>
<dbReference type="InterPro" id="IPR058792">
    <property type="entry name" value="Beta-barrel_RND_2"/>
</dbReference>
<evidence type="ECO:0000259" key="5">
    <source>
        <dbReference type="Pfam" id="PF25967"/>
    </source>
</evidence>
<comment type="similarity">
    <text evidence="1">Belongs to the membrane fusion protein (MFP) (TC 8.A.1) family.</text>
</comment>
<dbReference type="Pfam" id="PF25973">
    <property type="entry name" value="BSH_CzcB"/>
    <property type="match status" value="1"/>
</dbReference>
<keyword evidence="3" id="KW-1133">Transmembrane helix</keyword>
<evidence type="ECO:0000259" key="6">
    <source>
        <dbReference type="Pfam" id="PF25973"/>
    </source>
</evidence>
<dbReference type="PANTHER" id="PTHR30469:SF15">
    <property type="entry name" value="HLYD FAMILY OF SECRETION PROTEINS"/>
    <property type="match status" value="1"/>
</dbReference>
<gene>
    <name evidence="7" type="ORF">HKD42_10925</name>
</gene>
<proteinExistence type="inferred from homology"/>
<feature type="domain" description="Multidrug resistance protein MdtA-like C-terminal permuted SH3" evidence="5">
    <location>
        <begin position="324"/>
        <end position="376"/>
    </location>
</feature>
<dbReference type="Gene3D" id="2.40.420.20">
    <property type="match status" value="1"/>
</dbReference>